<organism evidence="1 2">
    <name type="scientific">Scutellospora calospora</name>
    <dbReference type="NCBI Taxonomy" id="85575"/>
    <lineage>
        <taxon>Eukaryota</taxon>
        <taxon>Fungi</taxon>
        <taxon>Fungi incertae sedis</taxon>
        <taxon>Mucoromycota</taxon>
        <taxon>Glomeromycotina</taxon>
        <taxon>Glomeromycetes</taxon>
        <taxon>Diversisporales</taxon>
        <taxon>Gigasporaceae</taxon>
        <taxon>Scutellospora</taxon>
    </lineage>
</organism>
<comment type="caution">
    <text evidence="1">The sequence shown here is derived from an EMBL/GenBank/DDBJ whole genome shotgun (WGS) entry which is preliminary data.</text>
</comment>
<reference evidence="1" key="1">
    <citation type="submission" date="2021-06" db="EMBL/GenBank/DDBJ databases">
        <authorList>
            <person name="Kallberg Y."/>
            <person name="Tangrot J."/>
            <person name="Rosling A."/>
        </authorList>
    </citation>
    <scope>NUCLEOTIDE SEQUENCE</scope>
    <source>
        <strain evidence="1">AU212A</strain>
    </source>
</reference>
<evidence type="ECO:0000313" key="2">
    <source>
        <dbReference type="Proteomes" id="UP000789860"/>
    </source>
</evidence>
<proteinExistence type="predicted"/>
<name>A0ACA9KRS1_9GLOM</name>
<sequence length="125" mass="14007">QNIPTMNVTVVSDKTDECKNFDKNFHNIIEVKGNSCKLNTGMIVFSCLFAINIQDFISGEISLSLNNNACLQTDIDFAIFLGPMETYYENFKPQSKPKSSKGHGSMDIEASNVVDEVLRFENDNN</sequence>
<dbReference type="EMBL" id="CAJVPM010002630">
    <property type="protein sequence ID" value="CAG8489724.1"/>
    <property type="molecule type" value="Genomic_DNA"/>
</dbReference>
<keyword evidence="2" id="KW-1185">Reference proteome</keyword>
<accession>A0ACA9KRS1</accession>
<dbReference type="Proteomes" id="UP000789860">
    <property type="component" value="Unassembled WGS sequence"/>
</dbReference>
<feature type="non-terminal residue" evidence="1">
    <location>
        <position position="1"/>
    </location>
</feature>
<evidence type="ECO:0000313" key="1">
    <source>
        <dbReference type="EMBL" id="CAG8489724.1"/>
    </source>
</evidence>
<protein>
    <submittedName>
        <fullName evidence="1">11634_t:CDS:1</fullName>
    </submittedName>
</protein>
<gene>
    <name evidence="1" type="ORF">SCALOS_LOCUS2779</name>
</gene>